<dbReference type="AlphaFoldDB" id="A0A542E1J5"/>
<dbReference type="Gene3D" id="3.30.540.10">
    <property type="entry name" value="Fructose-1,6-Bisphosphatase, subunit A, domain 1"/>
    <property type="match status" value="1"/>
</dbReference>
<name>A0A542E1J5_9MICO</name>
<gene>
    <name evidence="2" type="ORF">FB458_2324</name>
</gene>
<dbReference type="RefSeq" id="WP_141848623.1">
    <property type="nucleotide sequence ID" value="NZ_BAAAPR010000005.1"/>
</dbReference>
<dbReference type="EMBL" id="VFMN01000001">
    <property type="protein sequence ID" value="TQJ09216.1"/>
    <property type="molecule type" value="Genomic_DNA"/>
</dbReference>
<comment type="caution">
    <text evidence="2">The sequence shown here is derived from an EMBL/GenBank/DDBJ whole genome shotgun (WGS) entry which is preliminary data.</text>
</comment>
<keyword evidence="1" id="KW-0460">Magnesium</keyword>
<evidence type="ECO:0000313" key="2">
    <source>
        <dbReference type="EMBL" id="TQJ09216.1"/>
    </source>
</evidence>
<reference evidence="2 3" key="1">
    <citation type="submission" date="2019-06" db="EMBL/GenBank/DDBJ databases">
        <title>Sequencing the genomes of 1000 actinobacteria strains.</title>
        <authorList>
            <person name="Klenk H.-P."/>
        </authorList>
    </citation>
    <scope>NUCLEOTIDE SEQUENCE [LARGE SCALE GENOMIC DNA]</scope>
    <source>
        <strain evidence="2 3">DSM 18607</strain>
    </source>
</reference>
<sequence length="270" mass="28120">MSASSVDLDAVLEVALACADDAARVLHDVPRGEIRTKKHAADLVTDVDVATERTVRARIADAFPGHLVVGEELGGEPDLDGDTPTWWCDPVDGTTNLASGLPWTSFSLALAVGREPLVGVVADLWRGEVWWTSAGGGAWRRTDDGGRERLTASSATGLAGQVLLTEWASYAPWPGMLDLLAALWERHCTSRVMGSGTLSVASVGTGRAAAAVIGSFGPEDHLAALLIGLEAGAVVRDAAGRETRWPGPGPFSVAAPGVDADLRALTTSCF</sequence>
<feature type="binding site" evidence="1">
    <location>
        <position position="89"/>
    </location>
    <ligand>
        <name>Mg(2+)</name>
        <dbReference type="ChEBI" id="CHEBI:18420"/>
        <label>1</label>
        <note>catalytic</note>
    </ligand>
</feature>
<dbReference type="GO" id="GO:0046872">
    <property type="term" value="F:metal ion binding"/>
    <property type="evidence" value="ECO:0007669"/>
    <property type="project" value="UniProtKB-KW"/>
</dbReference>
<dbReference type="SUPFAM" id="SSF56655">
    <property type="entry name" value="Carbohydrate phosphatase"/>
    <property type="match status" value="1"/>
</dbReference>
<dbReference type="InterPro" id="IPR000760">
    <property type="entry name" value="Inositol_monophosphatase-like"/>
</dbReference>
<dbReference type="GO" id="GO:0007165">
    <property type="term" value="P:signal transduction"/>
    <property type="evidence" value="ECO:0007669"/>
    <property type="project" value="TreeGrafter"/>
</dbReference>
<protein>
    <submittedName>
        <fullName evidence="2">Myo-inositol-1(Or 4)-monophosphatase</fullName>
    </submittedName>
</protein>
<proteinExistence type="predicted"/>
<dbReference type="GO" id="GO:0008934">
    <property type="term" value="F:inositol monophosphate 1-phosphatase activity"/>
    <property type="evidence" value="ECO:0007669"/>
    <property type="project" value="TreeGrafter"/>
</dbReference>
<accession>A0A542E1J5</accession>
<feature type="binding site" evidence="1">
    <location>
        <position position="220"/>
    </location>
    <ligand>
        <name>Mg(2+)</name>
        <dbReference type="ChEBI" id="CHEBI:18420"/>
        <label>2</label>
    </ligand>
</feature>
<dbReference type="PANTHER" id="PTHR20854:SF4">
    <property type="entry name" value="INOSITOL-1-MONOPHOSPHATASE-RELATED"/>
    <property type="match status" value="1"/>
</dbReference>
<evidence type="ECO:0000313" key="3">
    <source>
        <dbReference type="Proteomes" id="UP000317893"/>
    </source>
</evidence>
<feature type="binding site" evidence="1">
    <location>
        <position position="71"/>
    </location>
    <ligand>
        <name>Mg(2+)</name>
        <dbReference type="ChEBI" id="CHEBI:18420"/>
        <label>1</label>
        <note>catalytic</note>
    </ligand>
</feature>
<dbReference type="CDD" id="cd01637">
    <property type="entry name" value="IMPase_like"/>
    <property type="match status" value="1"/>
</dbReference>
<dbReference type="Proteomes" id="UP000317893">
    <property type="component" value="Unassembled WGS sequence"/>
</dbReference>
<keyword evidence="1" id="KW-0479">Metal-binding</keyword>
<keyword evidence="3" id="KW-1185">Reference proteome</keyword>
<dbReference type="PRINTS" id="PR00377">
    <property type="entry name" value="IMPHPHTASES"/>
</dbReference>
<comment type="cofactor">
    <cofactor evidence="1">
        <name>Mg(2+)</name>
        <dbReference type="ChEBI" id="CHEBI:18420"/>
    </cofactor>
</comment>
<dbReference type="Pfam" id="PF00459">
    <property type="entry name" value="Inositol_P"/>
    <property type="match status" value="1"/>
</dbReference>
<dbReference type="OrthoDB" id="9758957at2"/>
<dbReference type="Gene3D" id="3.40.190.80">
    <property type="match status" value="1"/>
</dbReference>
<evidence type="ECO:0000256" key="1">
    <source>
        <dbReference type="PIRSR" id="PIRSR600760-2"/>
    </source>
</evidence>
<dbReference type="PANTHER" id="PTHR20854">
    <property type="entry name" value="INOSITOL MONOPHOSPHATASE"/>
    <property type="match status" value="1"/>
</dbReference>
<dbReference type="GO" id="GO:0006020">
    <property type="term" value="P:inositol metabolic process"/>
    <property type="evidence" value="ECO:0007669"/>
    <property type="project" value="TreeGrafter"/>
</dbReference>
<feature type="binding site" evidence="1">
    <location>
        <position position="92"/>
    </location>
    <ligand>
        <name>Mg(2+)</name>
        <dbReference type="ChEBI" id="CHEBI:18420"/>
        <label>1</label>
        <note>catalytic</note>
    </ligand>
</feature>
<organism evidence="2 3">
    <name type="scientific">Lapillicoccus jejuensis</name>
    <dbReference type="NCBI Taxonomy" id="402171"/>
    <lineage>
        <taxon>Bacteria</taxon>
        <taxon>Bacillati</taxon>
        <taxon>Actinomycetota</taxon>
        <taxon>Actinomycetes</taxon>
        <taxon>Micrococcales</taxon>
        <taxon>Intrasporangiaceae</taxon>
        <taxon>Lapillicoccus</taxon>
    </lineage>
</organism>